<sequence length="313" mass="34812">MPTWWEHLTHVATGRSRRHVDLPDLRHLPSRRVSLERTHYVVNDPERHHRGQRLYVLRHEADRRSRRPARVAVFSNGRDVGYLPSRVAATLAPHLDTLGGAAVVNGAGPATDSIRLRVDLPTAAALAVYTETRAAIEEERMTRITWQGIESPSTETCEIEFSERGMVANGVVDTDGGRLTYRVETDATGAFRLADLAIGGRALGLSFSDGRWLVNGEHRGDLDGATEIDISATPLTNTLPIRRLNLSIGESADIDTAWIAVPDLTVVRDAQRYTRVGERQWLYESRDSDFRATLMVDDDGVVLDYPGLFRAVL</sequence>
<reference evidence="1 2" key="1">
    <citation type="submission" date="2023-06" db="EMBL/GenBank/DDBJ databases">
        <title>Rock-solubilizing bacteria, Microbacterium invictum, promotes re-establishment of vegetation in rocky wasteland by accelerating rock bio-weathering and reshaping soil bacterial community.</title>
        <authorList>
            <person name="Liu C."/>
        </authorList>
    </citation>
    <scope>NUCLEOTIDE SEQUENCE [LARGE SCALE GENOMIC DNA]</scope>
    <source>
        <strain evidence="1 2">X-18</strain>
    </source>
</reference>
<evidence type="ECO:0000313" key="1">
    <source>
        <dbReference type="EMBL" id="WQB69678.1"/>
    </source>
</evidence>
<dbReference type="InterPro" id="IPR009467">
    <property type="entry name" value="Glycolipid-bd_prot_put"/>
</dbReference>
<name>A0ABZ0V9X4_9MICO</name>
<dbReference type="Proteomes" id="UP001324533">
    <property type="component" value="Chromosome"/>
</dbReference>
<dbReference type="EMBL" id="CP139779">
    <property type="protein sequence ID" value="WQB69678.1"/>
    <property type="molecule type" value="Genomic_DNA"/>
</dbReference>
<dbReference type="SUPFAM" id="SSF159275">
    <property type="entry name" value="PA1994-like"/>
    <property type="match status" value="1"/>
</dbReference>
<dbReference type="Pfam" id="PF06475">
    <property type="entry name" value="Glycolipid_bind"/>
    <property type="match status" value="1"/>
</dbReference>
<gene>
    <name evidence="1" type="ORF">T9R20_13370</name>
</gene>
<accession>A0ABZ0V9X4</accession>
<protein>
    <submittedName>
        <fullName evidence="1">Glycolipid-binding domain-containing protein</fullName>
    </submittedName>
</protein>
<keyword evidence="2" id="KW-1185">Reference proteome</keyword>
<proteinExistence type="predicted"/>
<organism evidence="1 2">
    <name type="scientific">Microbacterium invictum</name>
    <dbReference type="NCBI Taxonomy" id="515415"/>
    <lineage>
        <taxon>Bacteria</taxon>
        <taxon>Bacillati</taxon>
        <taxon>Actinomycetota</taxon>
        <taxon>Actinomycetes</taxon>
        <taxon>Micrococcales</taxon>
        <taxon>Microbacteriaceae</taxon>
        <taxon>Microbacterium</taxon>
    </lineage>
</organism>
<evidence type="ECO:0000313" key="2">
    <source>
        <dbReference type="Proteomes" id="UP001324533"/>
    </source>
</evidence>
<dbReference type="RefSeq" id="WP_322409800.1">
    <property type="nucleotide sequence ID" value="NZ_CP139779.1"/>
</dbReference>